<dbReference type="CDD" id="cd09917">
    <property type="entry name" value="F-box_SF"/>
    <property type="match status" value="1"/>
</dbReference>
<dbReference type="Proteomes" id="UP000717328">
    <property type="component" value="Unassembled WGS sequence"/>
</dbReference>
<gene>
    <name evidence="3" type="ORF">H0H81_003352</name>
</gene>
<organism evidence="3 4">
    <name type="scientific">Sphagnurus paluster</name>
    <dbReference type="NCBI Taxonomy" id="117069"/>
    <lineage>
        <taxon>Eukaryota</taxon>
        <taxon>Fungi</taxon>
        <taxon>Dikarya</taxon>
        <taxon>Basidiomycota</taxon>
        <taxon>Agaricomycotina</taxon>
        <taxon>Agaricomycetes</taxon>
        <taxon>Agaricomycetidae</taxon>
        <taxon>Agaricales</taxon>
        <taxon>Tricholomatineae</taxon>
        <taxon>Lyophyllaceae</taxon>
        <taxon>Sphagnurus</taxon>
    </lineage>
</organism>
<dbReference type="SUPFAM" id="SSF81383">
    <property type="entry name" value="F-box domain"/>
    <property type="match status" value="1"/>
</dbReference>
<keyword evidence="1" id="KW-1133">Transmembrane helix</keyword>
<keyword evidence="4" id="KW-1185">Reference proteome</keyword>
<dbReference type="OrthoDB" id="2751409at2759"/>
<keyword evidence="1" id="KW-0472">Membrane</keyword>
<evidence type="ECO:0000256" key="1">
    <source>
        <dbReference type="SAM" id="Phobius"/>
    </source>
</evidence>
<reference evidence="3" key="2">
    <citation type="submission" date="2021-10" db="EMBL/GenBank/DDBJ databases">
        <title>Phylogenomics reveals ancestral predisposition of the termite-cultivated fungus Termitomyces towards a domesticated lifestyle.</title>
        <authorList>
            <person name="Auxier B."/>
            <person name="Grum-Grzhimaylo A."/>
            <person name="Cardenas M.E."/>
            <person name="Lodge J.D."/>
            <person name="Laessoe T."/>
            <person name="Pedersen O."/>
            <person name="Smith M.E."/>
            <person name="Kuyper T.W."/>
            <person name="Franco-Molano E.A."/>
            <person name="Baroni T.J."/>
            <person name="Aanen D.K."/>
        </authorList>
    </citation>
    <scope>NUCLEOTIDE SEQUENCE</scope>
    <source>
        <strain evidence="3">D49</strain>
    </source>
</reference>
<dbReference type="Pfam" id="PF12937">
    <property type="entry name" value="F-box-like"/>
    <property type="match status" value="1"/>
</dbReference>
<evidence type="ECO:0000313" key="4">
    <source>
        <dbReference type="Proteomes" id="UP000717328"/>
    </source>
</evidence>
<dbReference type="EMBL" id="JABCKI010000092">
    <property type="protein sequence ID" value="KAG5652853.1"/>
    <property type="molecule type" value="Genomic_DNA"/>
</dbReference>
<proteinExistence type="predicted"/>
<dbReference type="InterPro" id="IPR036047">
    <property type="entry name" value="F-box-like_dom_sf"/>
</dbReference>
<name>A0A9P7GMK2_9AGAR</name>
<reference evidence="3" key="1">
    <citation type="submission" date="2021-02" db="EMBL/GenBank/DDBJ databases">
        <authorList>
            <person name="Nieuwenhuis M."/>
            <person name="Van De Peppel L.J.J."/>
        </authorList>
    </citation>
    <scope>NUCLEOTIDE SEQUENCE</scope>
    <source>
        <strain evidence="3">D49</strain>
    </source>
</reference>
<dbReference type="PROSITE" id="PS50181">
    <property type="entry name" value="FBOX"/>
    <property type="match status" value="1"/>
</dbReference>
<comment type="caution">
    <text evidence="3">The sequence shown here is derived from an EMBL/GenBank/DDBJ whole genome shotgun (WGS) entry which is preliminary data.</text>
</comment>
<feature type="domain" description="F-box" evidence="2">
    <location>
        <begin position="1"/>
        <end position="28"/>
    </location>
</feature>
<accession>A0A9P7GMK2</accession>
<sequence length="588" mass="66127">MLLQLPPEVIIRVLCYLDLQDLLRVTQTHSILHYHVHSCQAIQYIVQTQAAGVEEVIVNSTLDFTDRLNRLKLYEEAWAGCTVNDLTTIRVRHFTPSGIRAFADGVFVLGDVDTSIHYFQVSSNSKDAVQWKKIDLHMPVVCVALSPAQDLLAVATAIPHPHTNNWQDQSVQVHLYQLSTGSSHAHAAENPIMFNDFCRPWHKILIEMVIAGENLALLIVHFGGAVKEEVSVYDWRSGQLKMVHTSLHSISQICRLMNFSQNFEVPGRPADWTRESYRVGFLAPHLLILLNTRTVALDIWEVTPSLMEHNPVPLVSLALPALSPTHVLDRLSYFTDPNHPRTTASAGEAPMTYDSFAPRPQDALLLIHMVVRGVSPDSDKFLHRMYARRKDLIALCQDEGVRKGSRQGGVCGIPFDAWGPPITRWLRDDDIFPPPDEMYVSARSGTRALSEIAEILDFNPVAVRRAARRLEEQRQGGRGVGVRCAVGDMRKDDDDDYEEAAAPTQTKVFAGPSTFSAEEFVTPVTSTLPYVKGGINFRWHLPFVDVRVFDEWAMDAQRILGIRVSWGALAHILRFVSAFYFAFIYIDS</sequence>
<evidence type="ECO:0000313" key="3">
    <source>
        <dbReference type="EMBL" id="KAG5652853.1"/>
    </source>
</evidence>
<dbReference type="AlphaFoldDB" id="A0A9P7GMK2"/>
<protein>
    <recommendedName>
        <fullName evidence="2">F-box domain-containing protein</fullName>
    </recommendedName>
</protein>
<dbReference type="InterPro" id="IPR001810">
    <property type="entry name" value="F-box_dom"/>
</dbReference>
<keyword evidence="1" id="KW-0812">Transmembrane</keyword>
<feature type="transmembrane region" description="Helical" evidence="1">
    <location>
        <begin position="564"/>
        <end position="586"/>
    </location>
</feature>
<evidence type="ECO:0000259" key="2">
    <source>
        <dbReference type="PROSITE" id="PS50181"/>
    </source>
</evidence>